<accession>A0A9D4KRS0</accession>
<dbReference type="EMBL" id="JAIWYP010000003">
    <property type="protein sequence ID" value="KAH3844910.1"/>
    <property type="molecule type" value="Genomic_DNA"/>
</dbReference>
<evidence type="ECO:0000313" key="3">
    <source>
        <dbReference type="Proteomes" id="UP000828390"/>
    </source>
</evidence>
<keyword evidence="1" id="KW-0472">Membrane</keyword>
<reference evidence="2" key="1">
    <citation type="journal article" date="2019" name="bioRxiv">
        <title>The Genome of the Zebra Mussel, Dreissena polymorpha: A Resource for Invasive Species Research.</title>
        <authorList>
            <person name="McCartney M.A."/>
            <person name="Auch B."/>
            <person name="Kono T."/>
            <person name="Mallez S."/>
            <person name="Zhang Y."/>
            <person name="Obille A."/>
            <person name="Becker A."/>
            <person name="Abrahante J.E."/>
            <person name="Garbe J."/>
            <person name="Badalamenti J.P."/>
            <person name="Herman A."/>
            <person name="Mangelson H."/>
            <person name="Liachko I."/>
            <person name="Sullivan S."/>
            <person name="Sone E.D."/>
            <person name="Koren S."/>
            <person name="Silverstein K.A.T."/>
            <person name="Beckman K.B."/>
            <person name="Gohl D.M."/>
        </authorList>
    </citation>
    <scope>NUCLEOTIDE SEQUENCE</scope>
    <source>
        <strain evidence="2">Duluth1</strain>
        <tissue evidence="2">Whole animal</tissue>
    </source>
</reference>
<keyword evidence="1" id="KW-1133">Transmembrane helix</keyword>
<name>A0A9D4KRS0_DREPO</name>
<sequence>MVQTQHDGITLQFPTSSLPCAYSIYGLKACLLALGLVRVLFICIIQQKNVPSLQFCESQYCRVQHKNCEVLN</sequence>
<dbReference type="AlphaFoldDB" id="A0A9D4KRS0"/>
<evidence type="ECO:0000313" key="2">
    <source>
        <dbReference type="EMBL" id="KAH3844910.1"/>
    </source>
</evidence>
<evidence type="ECO:0000256" key="1">
    <source>
        <dbReference type="SAM" id="Phobius"/>
    </source>
</evidence>
<feature type="transmembrane region" description="Helical" evidence="1">
    <location>
        <begin position="22"/>
        <end position="45"/>
    </location>
</feature>
<organism evidence="2 3">
    <name type="scientific">Dreissena polymorpha</name>
    <name type="common">Zebra mussel</name>
    <name type="synonym">Mytilus polymorpha</name>
    <dbReference type="NCBI Taxonomy" id="45954"/>
    <lineage>
        <taxon>Eukaryota</taxon>
        <taxon>Metazoa</taxon>
        <taxon>Spiralia</taxon>
        <taxon>Lophotrochozoa</taxon>
        <taxon>Mollusca</taxon>
        <taxon>Bivalvia</taxon>
        <taxon>Autobranchia</taxon>
        <taxon>Heteroconchia</taxon>
        <taxon>Euheterodonta</taxon>
        <taxon>Imparidentia</taxon>
        <taxon>Neoheterodontei</taxon>
        <taxon>Myida</taxon>
        <taxon>Dreissenoidea</taxon>
        <taxon>Dreissenidae</taxon>
        <taxon>Dreissena</taxon>
    </lineage>
</organism>
<dbReference type="Proteomes" id="UP000828390">
    <property type="component" value="Unassembled WGS sequence"/>
</dbReference>
<keyword evidence="1" id="KW-0812">Transmembrane</keyword>
<keyword evidence="3" id="KW-1185">Reference proteome</keyword>
<reference evidence="2" key="2">
    <citation type="submission" date="2020-11" db="EMBL/GenBank/DDBJ databases">
        <authorList>
            <person name="McCartney M.A."/>
            <person name="Auch B."/>
            <person name="Kono T."/>
            <person name="Mallez S."/>
            <person name="Becker A."/>
            <person name="Gohl D.M."/>
            <person name="Silverstein K.A.T."/>
            <person name="Koren S."/>
            <person name="Bechman K.B."/>
            <person name="Herman A."/>
            <person name="Abrahante J.E."/>
            <person name="Garbe J."/>
        </authorList>
    </citation>
    <scope>NUCLEOTIDE SEQUENCE</scope>
    <source>
        <strain evidence="2">Duluth1</strain>
        <tissue evidence="2">Whole animal</tissue>
    </source>
</reference>
<protein>
    <submittedName>
        <fullName evidence="2">Uncharacterized protein</fullName>
    </submittedName>
</protein>
<gene>
    <name evidence="2" type="ORF">DPMN_087176</name>
</gene>
<proteinExistence type="predicted"/>
<comment type="caution">
    <text evidence="2">The sequence shown here is derived from an EMBL/GenBank/DDBJ whole genome shotgun (WGS) entry which is preliminary data.</text>
</comment>